<accession>A0A150J0R6</accession>
<sequence length="150" mass="17489">MDNSTNPPWNKNNFDDYISIFENINEAIFINTNEGIIFFVNNSMLELFGYSRDELIGMNITNIYANPKDRPNIIKILENNGLIKDFPVKLKKKNGEILDCEFNTKVKEDKNGNKIFFGFIRDTTERKKIENTIKESEEKLGLFLNLLRIS</sequence>
<reference evidence="6 7" key="1">
    <citation type="journal article" date="2016" name="ISME J.">
        <title>Chasing the elusive Euryarchaeota class WSA2: genomes reveal a uniquely fastidious methyl-reducing methanogen.</title>
        <authorList>
            <person name="Nobu M.K."/>
            <person name="Narihiro T."/>
            <person name="Kuroda K."/>
            <person name="Mei R."/>
            <person name="Liu W.T."/>
        </authorList>
    </citation>
    <scope>NUCLEOTIDE SEQUENCE [LARGE SCALE GENOMIC DNA]</scope>
    <source>
        <strain evidence="3">B03fssc0709_Meth_Bin005</strain>
        <strain evidence="4">B15fssc0709_Meth_Bin003</strain>
        <strain evidence="5">BMIXfssc0709_Meth_Bin006</strain>
    </source>
</reference>
<accession>A0A150ITB8</accession>
<dbReference type="EMBL" id="LNGE01000008">
    <property type="protein sequence ID" value="KYC45893.1"/>
    <property type="molecule type" value="Genomic_DNA"/>
</dbReference>
<dbReference type="PROSITE" id="PS50113">
    <property type="entry name" value="PAC"/>
    <property type="match status" value="1"/>
</dbReference>
<dbReference type="SMART" id="SM00091">
    <property type="entry name" value="PAS"/>
    <property type="match status" value="1"/>
</dbReference>
<dbReference type="Pfam" id="PF13426">
    <property type="entry name" value="PAS_9"/>
    <property type="match status" value="1"/>
</dbReference>
<proteinExistence type="predicted"/>
<organism evidence="4 6">
    <name type="scientific">Candidatus Methanofastidiosum methylothiophilum</name>
    <dbReference type="NCBI Taxonomy" id="1705564"/>
    <lineage>
        <taxon>Archaea</taxon>
        <taxon>Methanobacteriati</taxon>
        <taxon>Methanobacteriota</taxon>
        <taxon>Stenosarchaea group</taxon>
        <taxon>Candidatus Methanofastidiosia</taxon>
        <taxon>Candidatus Methanofastidiosales</taxon>
        <taxon>Candidatus Methanofastidiosaceae</taxon>
        <taxon>Candidatus Methanofastidiosum</taxon>
    </lineage>
</organism>
<dbReference type="InterPro" id="IPR035965">
    <property type="entry name" value="PAS-like_dom_sf"/>
</dbReference>
<dbReference type="PROSITE" id="PS50112">
    <property type="entry name" value="PAS"/>
    <property type="match status" value="1"/>
</dbReference>
<dbReference type="Gene3D" id="3.30.450.20">
    <property type="entry name" value="PAS domain"/>
    <property type="match status" value="1"/>
</dbReference>
<evidence type="ECO:0000259" key="1">
    <source>
        <dbReference type="PROSITE" id="PS50112"/>
    </source>
</evidence>
<dbReference type="EMBL" id="LNGF01000009">
    <property type="protein sequence ID" value="KYC48162.1"/>
    <property type="molecule type" value="Genomic_DNA"/>
</dbReference>
<dbReference type="NCBIfam" id="TIGR00229">
    <property type="entry name" value="sensory_box"/>
    <property type="match status" value="1"/>
</dbReference>
<name>A0A150ITB8_9EURY</name>
<dbReference type="InterPro" id="IPR000014">
    <property type="entry name" value="PAS"/>
</dbReference>
<dbReference type="Proteomes" id="UP000091929">
    <property type="component" value="Unassembled WGS sequence"/>
</dbReference>
<accession>A0A150ILJ8</accession>
<evidence type="ECO:0000313" key="3">
    <source>
        <dbReference type="EMBL" id="KYC45893.1"/>
    </source>
</evidence>
<evidence type="ECO:0000313" key="7">
    <source>
        <dbReference type="Proteomes" id="UP000092401"/>
    </source>
</evidence>
<evidence type="ECO:0000259" key="2">
    <source>
        <dbReference type="PROSITE" id="PS50113"/>
    </source>
</evidence>
<dbReference type="AlphaFoldDB" id="A0A150ITB8"/>
<protein>
    <submittedName>
        <fullName evidence="4">Sensory histidine kinase AtoS</fullName>
    </submittedName>
</protein>
<dbReference type="EMBL" id="LNJC01000007">
    <property type="protein sequence ID" value="KYC50817.1"/>
    <property type="molecule type" value="Genomic_DNA"/>
</dbReference>
<gene>
    <name evidence="3" type="ORF">APG10_00413</name>
    <name evidence="4" type="ORF">APG11_00523</name>
    <name evidence="5" type="ORF">APG12_00504</name>
</gene>
<dbReference type="GO" id="GO:0016301">
    <property type="term" value="F:kinase activity"/>
    <property type="evidence" value="ECO:0007669"/>
    <property type="project" value="UniProtKB-KW"/>
</dbReference>
<feature type="domain" description="PAC" evidence="2">
    <location>
        <begin position="84"/>
        <end position="135"/>
    </location>
</feature>
<comment type="caution">
    <text evidence="4">The sequence shown here is derived from an EMBL/GenBank/DDBJ whole genome shotgun (WGS) entry which is preliminary data.</text>
</comment>
<evidence type="ECO:0000313" key="6">
    <source>
        <dbReference type="Proteomes" id="UP000091929"/>
    </source>
</evidence>
<keyword evidence="4" id="KW-0418">Kinase</keyword>
<dbReference type="InterPro" id="IPR000700">
    <property type="entry name" value="PAS-assoc_C"/>
</dbReference>
<dbReference type="Proteomes" id="UP000092403">
    <property type="component" value="Unassembled WGS sequence"/>
</dbReference>
<dbReference type="SUPFAM" id="SSF55785">
    <property type="entry name" value="PYP-like sensor domain (PAS domain)"/>
    <property type="match status" value="1"/>
</dbReference>
<evidence type="ECO:0000313" key="5">
    <source>
        <dbReference type="EMBL" id="KYC50817.1"/>
    </source>
</evidence>
<evidence type="ECO:0000313" key="4">
    <source>
        <dbReference type="EMBL" id="KYC48162.1"/>
    </source>
</evidence>
<dbReference type="CDD" id="cd00130">
    <property type="entry name" value="PAS"/>
    <property type="match status" value="1"/>
</dbReference>
<keyword evidence="4" id="KW-0808">Transferase</keyword>
<feature type="domain" description="PAS" evidence="1">
    <location>
        <begin position="13"/>
        <end position="79"/>
    </location>
</feature>
<dbReference type="Proteomes" id="UP000092401">
    <property type="component" value="Unassembled WGS sequence"/>
</dbReference>